<proteinExistence type="inferred from homology"/>
<dbReference type="Gene3D" id="3.40.50.150">
    <property type="entry name" value="Vaccinia Virus protein VP39"/>
    <property type="match status" value="1"/>
</dbReference>
<dbReference type="CDD" id="cd02440">
    <property type="entry name" value="AdoMet_MTases"/>
    <property type="match status" value="1"/>
</dbReference>
<organism evidence="9 10">
    <name type="scientific">Tilletia horrida</name>
    <dbReference type="NCBI Taxonomy" id="155126"/>
    <lineage>
        <taxon>Eukaryota</taxon>
        <taxon>Fungi</taxon>
        <taxon>Dikarya</taxon>
        <taxon>Basidiomycota</taxon>
        <taxon>Ustilaginomycotina</taxon>
        <taxon>Exobasidiomycetes</taxon>
        <taxon>Tilletiales</taxon>
        <taxon>Tilletiaceae</taxon>
        <taxon>Tilletia</taxon>
    </lineage>
</organism>
<protein>
    <recommendedName>
        <fullName evidence="6">RNA methyltransferase</fullName>
        <ecNumber evidence="6">2.1.1.-</ecNumber>
    </recommendedName>
</protein>
<evidence type="ECO:0000256" key="1">
    <source>
        <dbReference type="ARBA" id="ARBA00008361"/>
    </source>
</evidence>
<keyword evidence="10" id="KW-1185">Reference proteome</keyword>
<dbReference type="GO" id="GO:0008173">
    <property type="term" value="F:RNA methyltransferase activity"/>
    <property type="evidence" value="ECO:0007669"/>
    <property type="project" value="UniProtKB-UniRule"/>
</dbReference>
<feature type="region of interest" description="Disordered" evidence="7">
    <location>
        <begin position="232"/>
        <end position="272"/>
    </location>
</feature>
<evidence type="ECO:0000256" key="7">
    <source>
        <dbReference type="SAM" id="MobiDB-lite"/>
    </source>
</evidence>
<keyword evidence="3 6" id="KW-0808">Transferase</keyword>
<evidence type="ECO:0000313" key="10">
    <source>
        <dbReference type="Proteomes" id="UP001176517"/>
    </source>
</evidence>
<feature type="region of interest" description="Disordered" evidence="7">
    <location>
        <begin position="399"/>
        <end position="420"/>
    </location>
</feature>
<evidence type="ECO:0000256" key="4">
    <source>
        <dbReference type="ARBA" id="ARBA00022691"/>
    </source>
</evidence>
<dbReference type="PROSITE" id="PS51515">
    <property type="entry name" value="BIN3_SAM"/>
    <property type="match status" value="1"/>
</dbReference>
<evidence type="ECO:0000256" key="3">
    <source>
        <dbReference type="ARBA" id="ARBA00022679"/>
    </source>
</evidence>
<comment type="similarity">
    <text evidence="1 6">Belongs to the methyltransferase superfamily.</text>
</comment>
<evidence type="ECO:0000256" key="2">
    <source>
        <dbReference type="ARBA" id="ARBA00022603"/>
    </source>
</evidence>
<dbReference type="PANTHER" id="PTHR12315:SF0">
    <property type="entry name" value="7SK SNRNA METHYLPHOSPHATE CAPPING ENZYME"/>
    <property type="match status" value="1"/>
</dbReference>
<feature type="compositionally biased region" description="Polar residues" evidence="7">
    <location>
        <begin position="12"/>
        <end position="24"/>
    </location>
</feature>
<evidence type="ECO:0000313" key="9">
    <source>
        <dbReference type="EMBL" id="KAK0553367.1"/>
    </source>
</evidence>
<dbReference type="Proteomes" id="UP001176517">
    <property type="component" value="Unassembled WGS sequence"/>
</dbReference>
<dbReference type="EMBL" id="JAPDMZ010000051">
    <property type="protein sequence ID" value="KAK0553367.1"/>
    <property type="molecule type" value="Genomic_DNA"/>
</dbReference>
<dbReference type="AlphaFoldDB" id="A0AAN6JS17"/>
<dbReference type="SUPFAM" id="SSF53335">
    <property type="entry name" value="S-adenosyl-L-methionine-dependent methyltransferases"/>
    <property type="match status" value="1"/>
</dbReference>
<feature type="region of interest" description="Disordered" evidence="7">
    <location>
        <begin position="171"/>
        <end position="200"/>
    </location>
</feature>
<dbReference type="GO" id="GO:0008171">
    <property type="term" value="F:O-methyltransferase activity"/>
    <property type="evidence" value="ECO:0007669"/>
    <property type="project" value="UniProtKB-UniRule"/>
</dbReference>
<dbReference type="EC" id="2.1.1.-" evidence="6"/>
<evidence type="ECO:0000256" key="6">
    <source>
        <dbReference type="RuleBase" id="RU367087"/>
    </source>
</evidence>
<feature type="compositionally biased region" description="Basic and acidic residues" evidence="7">
    <location>
        <begin position="171"/>
        <end position="191"/>
    </location>
</feature>
<dbReference type="InterPro" id="IPR010675">
    <property type="entry name" value="Bin3_C"/>
</dbReference>
<comment type="caution">
    <text evidence="9">The sequence shown here is derived from an EMBL/GenBank/DDBJ whole genome shotgun (WGS) entry which is preliminary data.</text>
</comment>
<feature type="compositionally biased region" description="Polar residues" evidence="7">
    <location>
        <begin position="243"/>
        <end position="255"/>
    </location>
</feature>
<evidence type="ECO:0000259" key="8">
    <source>
        <dbReference type="PROSITE" id="PS51515"/>
    </source>
</evidence>
<reference evidence="9" key="1">
    <citation type="journal article" date="2023" name="PhytoFront">
        <title>Draft Genome Resources of Seven Strains of Tilletia horrida, Causal Agent of Kernel Smut of Rice.</title>
        <authorList>
            <person name="Khanal S."/>
            <person name="Antony Babu S."/>
            <person name="Zhou X.G."/>
        </authorList>
    </citation>
    <scope>NUCLEOTIDE SEQUENCE</scope>
    <source>
        <strain evidence="9">TX6</strain>
    </source>
</reference>
<feature type="region of interest" description="Disordered" evidence="7">
    <location>
        <begin position="1"/>
        <end position="51"/>
    </location>
</feature>
<dbReference type="GO" id="GO:0032259">
    <property type="term" value="P:methylation"/>
    <property type="evidence" value="ECO:0007669"/>
    <property type="project" value="UniProtKB-KW"/>
</dbReference>
<evidence type="ECO:0000256" key="5">
    <source>
        <dbReference type="PROSITE-ProRule" id="PRU00848"/>
    </source>
</evidence>
<dbReference type="Pfam" id="PF06859">
    <property type="entry name" value="Bin3"/>
    <property type="match status" value="1"/>
</dbReference>
<gene>
    <name evidence="9" type="ORF">OC846_002527</name>
</gene>
<dbReference type="InterPro" id="IPR024160">
    <property type="entry name" value="BIN3_SAM-bd_dom"/>
</dbReference>
<keyword evidence="2 6" id="KW-0489">Methyltransferase</keyword>
<keyword evidence="4 5" id="KW-0949">S-adenosyl-L-methionine</keyword>
<dbReference type="InterPro" id="IPR029063">
    <property type="entry name" value="SAM-dependent_MTases_sf"/>
</dbReference>
<sequence>MSRKKKGKLRQTDQQAPTTTSSSQDKGKCTEQTPDVGGQPGDGSEQTRFRPIHGNFRNYYAIRGRSSATPASNAGSGSTSTLEVWTPATSAVVRTRGRDDIDPRVRHLLHWTTHQSSASSILPYNNILDVGSNAGKITLELAQALQAIYNQSPRLVVGVDIDDELTRQAREAVEQARQSRDDQDARAREEGDGQPVFKKQRLDRMEAIALPIPAHQHSIALFQPRKVRAKARPGQFGPVSAVPTASETKGSQAGPSSIEESDPGPALTSPRYPDQVRFETVDYVLHGYKAPMGEDWDLILGLSLTKWIHINNGSQGILRLFGRISASLRYPDSSHTSTSATASASSASSTKMGGIFLLEPQTWSSYQTARSQGADVRARLRDLKHPAPLANLVLSGKDKKRLKRKRDPVKEGEGPASSEVMALDDAGPTFGYPPFHPDDFPFLLTAVFGLEGPIDLGESLGAGFVRPLQVYTQPSQASLAGKRLDRLRGLRNAAIRGDLIVPWVSRQFK</sequence>
<feature type="domain" description="Bin3-type SAM" evidence="8">
    <location>
        <begin position="109"/>
        <end position="428"/>
    </location>
</feature>
<name>A0AAN6JS17_9BASI</name>
<dbReference type="InterPro" id="IPR039772">
    <property type="entry name" value="Bin3-like"/>
</dbReference>
<accession>A0AAN6JS17</accession>
<dbReference type="PANTHER" id="PTHR12315">
    <property type="entry name" value="BICOID-INTERACTING PROTEIN RELATED"/>
    <property type="match status" value="1"/>
</dbReference>